<evidence type="ECO:0000256" key="4">
    <source>
        <dbReference type="ARBA" id="ARBA00022714"/>
    </source>
</evidence>
<dbReference type="InterPro" id="IPR017938">
    <property type="entry name" value="Riboflavin_synthase-like_b-brl"/>
</dbReference>
<reference evidence="10" key="1">
    <citation type="submission" date="2021-01" db="EMBL/GenBank/DDBJ databases">
        <title>Ramlibacter sp. strain AW1 16S ribosomal RNA gene Genome sequencing and assembly.</title>
        <authorList>
            <person name="Kang M."/>
        </authorList>
    </citation>
    <scope>NUCLEOTIDE SEQUENCE</scope>
    <source>
        <strain evidence="10">AW1</strain>
    </source>
</reference>
<dbReference type="Pfam" id="PF08022">
    <property type="entry name" value="FAD_binding_8"/>
    <property type="match status" value="1"/>
</dbReference>
<comment type="cofactor">
    <cofactor evidence="1">
        <name>FAD</name>
        <dbReference type="ChEBI" id="CHEBI:57692"/>
    </cofactor>
</comment>
<evidence type="ECO:0000256" key="8">
    <source>
        <dbReference type="SAM" id="Phobius"/>
    </source>
</evidence>
<dbReference type="GO" id="GO:0051537">
    <property type="term" value="F:2 iron, 2 sulfur cluster binding"/>
    <property type="evidence" value="ECO:0007669"/>
    <property type="project" value="UniProtKB-KW"/>
</dbReference>
<feature type="domain" description="FAD-binding FR-type" evidence="9">
    <location>
        <begin position="208"/>
        <end position="309"/>
    </location>
</feature>
<keyword evidence="11" id="KW-1185">Reference proteome</keyword>
<keyword evidence="3 8" id="KW-0812">Transmembrane</keyword>
<organism evidence="10 11">
    <name type="scientific">Ramlibacter aurantiacus</name>
    <dbReference type="NCBI Taxonomy" id="2801330"/>
    <lineage>
        <taxon>Bacteria</taxon>
        <taxon>Pseudomonadati</taxon>
        <taxon>Pseudomonadota</taxon>
        <taxon>Betaproteobacteria</taxon>
        <taxon>Burkholderiales</taxon>
        <taxon>Comamonadaceae</taxon>
        <taxon>Ramlibacter</taxon>
    </lineage>
</organism>
<feature type="transmembrane region" description="Helical" evidence="8">
    <location>
        <begin position="85"/>
        <end position="103"/>
    </location>
</feature>
<dbReference type="PROSITE" id="PS51384">
    <property type="entry name" value="FAD_FR"/>
    <property type="match status" value="1"/>
</dbReference>
<feature type="transmembrane region" description="Helical" evidence="8">
    <location>
        <begin position="184"/>
        <end position="203"/>
    </location>
</feature>
<dbReference type="Gene3D" id="3.40.50.80">
    <property type="entry name" value="Nucleotide-binding domain of ferredoxin-NADP reductase (FNR) module"/>
    <property type="match status" value="1"/>
</dbReference>
<evidence type="ECO:0000256" key="1">
    <source>
        <dbReference type="ARBA" id="ARBA00001974"/>
    </source>
</evidence>
<dbReference type="SUPFAM" id="SSF52343">
    <property type="entry name" value="Ferredoxin reductase-like, C-terminal NADP-linked domain"/>
    <property type="match status" value="1"/>
</dbReference>
<keyword evidence="4" id="KW-0411">Iron-sulfur</keyword>
<feature type="transmembrane region" description="Helical" evidence="8">
    <location>
        <begin position="153"/>
        <end position="172"/>
    </location>
</feature>
<comment type="cofactor">
    <cofactor evidence="7">
        <name>[2Fe-2S] cluster</name>
        <dbReference type="ChEBI" id="CHEBI:190135"/>
    </cofactor>
</comment>
<proteinExistence type="predicted"/>
<feature type="transmembrane region" description="Helical" evidence="8">
    <location>
        <begin position="123"/>
        <end position="141"/>
    </location>
</feature>
<dbReference type="Proteomes" id="UP000613011">
    <property type="component" value="Unassembled WGS sequence"/>
</dbReference>
<dbReference type="PANTHER" id="PTHR47354:SF5">
    <property type="entry name" value="PROTEIN RFBI"/>
    <property type="match status" value="1"/>
</dbReference>
<evidence type="ECO:0000256" key="3">
    <source>
        <dbReference type="ARBA" id="ARBA00022692"/>
    </source>
</evidence>
<protein>
    <submittedName>
        <fullName evidence="10">Ferric reductase-like transmembrane domain-containing protein</fullName>
    </submittedName>
</protein>
<dbReference type="Pfam" id="PF00175">
    <property type="entry name" value="NAD_binding_1"/>
    <property type="match status" value="1"/>
</dbReference>
<dbReference type="InterPro" id="IPR013130">
    <property type="entry name" value="Fe3_Rdtase_TM_dom"/>
</dbReference>
<dbReference type="SFLD" id="SFLDG01168">
    <property type="entry name" value="Ferric_reductase_subgroup_(FRE"/>
    <property type="match status" value="1"/>
</dbReference>
<accession>A0A936ZLJ0</accession>
<dbReference type="GO" id="GO:0016491">
    <property type="term" value="F:oxidoreductase activity"/>
    <property type="evidence" value="ECO:0007669"/>
    <property type="project" value="InterPro"/>
</dbReference>
<dbReference type="InterPro" id="IPR039261">
    <property type="entry name" value="FNR_nucleotide-bd"/>
</dbReference>
<evidence type="ECO:0000256" key="7">
    <source>
        <dbReference type="ARBA" id="ARBA00034078"/>
    </source>
</evidence>
<feature type="transmembrane region" description="Helical" evidence="8">
    <location>
        <begin position="45"/>
        <end position="64"/>
    </location>
</feature>
<keyword evidence="4" id="KW-0001">2Fe-2S</keyword>
<dbReference type="InterPro" id="IPR017927">
    <property type="entry name" value="FAD-bd_FR_type"/>
</dbReference>
<evidence type="ECO:0000256" key="5">
    <source>
        <dbReference type="ARBA" id="ARBA00022989"/>
    </source>
</evidence>
<dbReference type="PRINTS" id="PR00410">
    <property type="entry name" value="PHEHYDRXLASE"/>
</dbReference>
<dbReference type="PANTHER" id="PTHR47354">
    <property type="entry name" value="NADH OXIDOREDUCTASE HCR"/>
    <property type="match status" value="1"/>
</dbReference>
<dbReference type="GO" id="GO:0016020">
    <property type="term" value="C:membrane"/>
    <property type="evidence" value="ECO:0007669"/>
    <property type="project" value="UniProtKB-SubCell"/>
</dbReference>
<dbReference type="Gene3D" id="2.40.30.10">
    <property type="entry name" value="Translation factors"/>
    <property type="match status" value="1"/>
</dbReference>
<sequence length="447" mass="49903">MTHPKANRSSAAPWLGAYLLVVTAPMLLLLLGGSSAPGRGFAWDFSMALGYAALVMFGVQWVLTARFRRATLPFGIDIVYYFHRYLAVCALAIVAVHVGLLFLEVPQALGSADPRRAPAHMTAGRAALVLLATVAVLALARRRLALEYDRWRMTHWALSVTAMVLALWHVFAAGHYLDLPWKRGLWVLFAAAWLAIVLLVRLLRPWRLSRQPWRVAQVRPEHGRVSTLVLEPAAGHRLRFAPGQFAWLTLRHSPWSMHEHPFSIASSATRDDRIELSIKELGDFSRTIKDMKPGETAWLDGPYGTFSIDHHSDSSGFVFIAGGIGIAPVMSMLRTLADRGDRRPLLLVYGNRAWDRVAFREELDQLQQRLDLRVVHVLSEPPAGWTGEHGLITQDLLARPLNSLQAERGDREYFVCGPTAMTQSVEAALAALGVDARRVHSELFEWV</sequence>
<feature type="transmembrane region" description="Helical" evidence="8">
    <location>
        <begin position="12"/>
        <end position="33"/>
    </location>
</feature>
<gene>
    <name evidence="10" type="ORF">JI739_22395</name>
</gene>
<keyword evidence="4" id="KW-0408">Iron</keyword>
<comment type="caution">
    <text evidence="10">The sequence shown here is derived from an EMBL/GenBank/DDBJ whole genome shotgun (WGS) entry which is preliminary data.</text>
</comment>
<dbReference type="InterPro" id="IPR001433">
    <property type="entry name" value="OxRdtase_FAD/NAD-bd"/>
</dbReference>
<dbReference type="InterPro" id="IPR013112">
    <property type="entry name" value="FAD-bd_8"/>
</dbReference>
<dbReference type="PRINTS" id="PR00371">
    <property type="entry name" value="FPNCR"/>
</dbReference>
<keyword evidence="4" id="KW-0479">Metal-binding</keyword>
<evidence type="ECO:0000256" key="6">
    <source>
        <dbReference type="ARBA" id="ARBA00023136"/>
    </source>
</evidence>
<dbReference type="RefSeq" id="WP_201686239.1">
    <property type="nucleotide sequence ID" value="NZ_JAEQNA010000011.1"/>
</dbReference>
<name>A0A936ZLJ0_9BURK</name>
<dbReference type="EMBL" id="JAEQNA010000011">
    <property type="protein sequence ID" value="MBL0423102.1"/>
    <property type="molecule type" value="Genomic_DNA"/>
</dbReference>
<dbReference type="CDD" id="cd06198">
    <property type="entry name" value="FNR_like_3"/>
    <property type="match status" value="1"/>
</dbReference>
<dbReference type="InterPro" id="IPR050415">
    <property type="entry name" value="MRET"/>
</dbReference>
<comment type="subcellular location">
    <subcellularLocation>
        <location evidence="2">Membrane</location>
        <topology evidence="2">Multi-pass membrane protein</topology>
    </subcellularLocation>
</comment>
<keyword evidence="6 8" id="KW-0472">Membrane</keyword>
<dbReference type="Pfam" id="PF01794">
    <property type="entry name" value="Ferric_reduct"/>
    <property type="match status" value="1"/>
</dbReference>
<evidence type="ECO:0000313" key="10">
    <source>
        <dbReference type="EMBL" id="MBL0423102.1"/>
    </source>
</evidence>
<dbReference type="InterPro" id="IPR001709">
    <property type="entry name" value="Flavoprot_Pyr_Nucl_cyt_Rdtase"/>
</dbReference>
<dbReference type="SFLD" id="SFLDS00052">
    <property type="entry name" value="Ferric_Reductase_Domain"/>
    <property type="match status" value="1"/>
</dbReference>
<evidence type="ECO:0000259" key="9">
    <source>
        <dbReference type="PROSITE" id="PS51384"/>
    </source>
</evidence>
<evidence type="ECO:0000256" key="2">
    <source>
        <dbReference type="ARBA" id="ARBA00004141"/>
    </source>
</evidence>
<evidence type="ECO:0000313" key="11">
    <source>
        <dbReference type="Proteomes" id="UP000613011"/>
    </source>
</evidence>
<dbReference type="AlphaFoldDB" id="A0A936ZLJ0"/>
<keyword evidence="5 8" id="KW-1133">Transmembrane helix</keyword>
<dbReference type="SUPFAM" id="SSF63380">
    <property type="entry name" value="Riboflavin synthase domain-like"/>
    <property type="match status" value="1"/>
</dbReference>